<keyword evidence="3" id="KW-0963">Cytoplasm</keyword>
<dbReference type="InterPro" id="IPR001907">
    <property type="entry name" value="ClpP"/>
</dbReference>
<keyword evidence="4" id="KW-0645">Protease</keyword>
<reference evidence="8" key="1">
    <citation type="journal article" date="2015" name="Nature">
        <title>Complex archaea that bridge the gap between prokaryotes and eukaryotes.</title>
        <authorList>
            <person name="Spang A."/>
            <person name="Saw J.H."/>
            <person name="Jorgensen S.L."/>
            <person name="Zaremba-Niedzwiedzka K."/>
            <person name="Martijn J."/>
            <person name="Lind A.E."/>
            <person name="van Eijk R."/>
            <person name="Schleper C."/>
            <person name="Guy L."/>
            <person name="Ettema T.J."/>
        </authorList>
    </citation>
    <scope>NUCLEOTIDE SEQUENCE</scope>
</reference>
<dbReference type="NCBIfam" id="NF001368">
    <property type="entry name" value="PRK00277.1"/>
    <property type="match status" value="1"/>
</dbReference>
<dbReference type="GO" id="GO:0006515">
    <property type="term" value="P:protein quality control for misfolded or incompletely synthesized proteins"/>
    <property type="evidence" value="ECO:0007669"/>
    <property type="project" value="TreeGrafter"/>
</dbReference>
<evidence type="ECO:0000313" key="8">
    <source>
        <dbReference type="EMBL" id="KKM20663.1"/>
    </source>
</evidence>
<evidence type="ECO:0000256" key="4">
    <source>
        <dbReference type="ARBA" id="ARBA00022670"/>
    </source>
</evidence>
<dbReference type="InterPro" id="IPR029045">
    <property type="entry name" value="ClpP/crotonase-like_dom_sf"/>
</dbReference>
<sequence>MDTTANIPIVIEKHGDQERAYDLYSRLLKDRIIFLGTPINDQVANAVVAQLLFLESTDSDKDIYMYINSPGGEVSSGLGIYDTMNYVKPDIQTLCVGKAASMGCFLLAGGTKGKRYSLPHSRIMMHMVQGGASGSMPDVDVHYEEMKAINQLFLEIFAENTGSTPEEIEKLLQRDKYMSPQGAMEFGSIGIIDRIHQRSERETDE</sequence>
<dbReference type="InterPro" id="IPR023562">
    <property type="entry name" value="ClpP/TepA"/>
</dbReference>
<dbReference type="GO" id="GO:0004252">
    <property type="term" value="F:serine-type endopeptidase activity"/>
    <property type="evidence" value="ECO:0007669"/>
    <property type="project" value="UniProtKB-EC"/>
</dbReference>
<protein>
    <recommendedName>
        <fullName evidence="2">endopeptidase Clp</fullName>
        <ecNumber evidence="2">3.4.21.92</ecNumber>
    </recommendedName>
</protein>
<keyword evidence="5" id="KW-0378">Hydrolase</keyword>
<name>A0A0F9KEW1_9ZZZZ</name>
<dbReference type="Pfam" id="PF00574">
    <property type="entry name" value="CLP_protease"/>
    <property type="match status" value="1"/>
</dbReference>
<evidence type="ECO:0000256" key="7">
    <source>
        <dbReference type="ARBA" id="ARBA00034021"/>
    </source>
</evidence>
<dbReference type="GO" id="GO:0051117">
    <property type="term" value="F:ATPase binding"/>
    <property type="evidence" value="ECO:0007669"/>
    <property type="project" value="TreeGrafter"/>
</dbReference>
<dbReference type="AlphaFoldDB" id="A0A0F9KEW1"/>
<dbReference type="Gene3D" id="3.90.226.10">
    <property type="entry name" value="2-enoyl-CoA Hydratase, Chain A, domain 1"/>
    <property type="match status" value="1"/>
</dbReference>
<dbReference type="EMBL" id="LAZR01013719">
    <property type="protein sequence ID" value="KKM20663.1"/>
    <property type="molecule type" value="Genomic_DNA"/>
</dbReference>
<proteinExistence type="inferred from homology"/>
<comment type="similarity">
    <text evidence="1">Belongs to the peptidase S14 family.</text>
</comment>
<gene>
    <name evidence="8" type="ORF">LCGC14_1643210</name>
</gene>
<dbReference type="PRINTS" id="PR00127">
    <property type="entry name" value="CLPPROTEASEP"/>
</dbReference>
<dbReference type="FunFam" id="3.90.226.10:FF:000001">
    <property type="entry name" value="ATP-dependent Clp protease proteolytic subunit"/>
    <property type="match status" value="1"/>
</dbReference>
<accession>A0A0F9KEW1</accession>
<evidence type="ECO:0000256" key="2">
    <source>
        <dbReference type="ARBA" id="ARBA00013230"/>
    </source>
</evidence>
<evidence type="ECO:0000256" key="3">
    <source>
        <dbReference type="ARBA" id="ARBA00022490"/>
    </source>
</evidence>
<dbReference type="GO" id="GO:0009368">
    <property type="term" value="C:endopeptidase Clp complex"/>
    <property type="evidence" value="ECO:0007669"/>
    <property type="project" value="TreeGrafter"/>
</dbReference>
<dbReference type="EC" id="3.4.21.92" evidence="2"/>
<dbReference type="GO" id="GO:0004176">
    <property type="term" value="F:ATP-dependent peptidase activity"/>
    <property type="evidence" value="ECO:0007669"/>
    <property type="project" value="InterPro"/>
</dbReference>
<evidence type="ECO:0000256" key="1">
    <source>
        <dbReference type="ARBA" id="ARBA00007039"/>
    </source>
</evidence>
<dbReference type="PANTHER" id="PTHR10381:SF70">
    <property type="entry name" value="ATP-DEPENDENT CLP PROTEASE PROTEOLYTIC SUBUNIT"/>
    <property type="match status" value="1"/>
</dbReference>
<dbReference type="SUPFAM" id="SSF52096">
    <property type="entry name" value="ClpP/crotonase"/>
    <property type="match status" value="1"/>
</dbReference>
<organism evidence="8">
    <name type="scientific">marine sediment metagenome</name>
    <dbReference type="NCBI Taxonomy" id="412755"/>
    <lineage>
        <taxon>unclassified sequences</taxon>
        <taxon>metagenomes</taxon>
        <taxon>ecological metagenomes</taxon>
    </lineage>
</organism>
<evidence type="ECO:0000256" key="6">
    <source>
        <dbReference type="ARBA" id="ARBA00022825"/>
    </source>
</evidence>
<comment type="catalytic activity">
    <reaction evidence="7">
        <text>Hydrolysis of proteins to small peptides in the presence of ATP and magnesium. alpha-casein is the usual test substrate. In the absence of ATP, only oligopeptides shorter than five residues are hydrolyzed (such as succinyl-Leu-Tyr-|-NHMec, and Leu-Tyr-Leu-|-Tyr-Trp, in which cleavage of the -Tyr-|-Leu- and -Tyr-|-Trp bonds also occurs).</text>
        <dbReference type="EC" id="3.4.21.92"/>
    </reaction>
</comment>
<keyword evidence="6" id="KW-0720">Serine protease</keyword>
<comment type="caution">
    <text evidence="8">The sequence shown here is derived from an EMBL/GenBank/DDBJ whole genome shotgun (WGS) entry which is preliminary data.</text>
</comment>
<dbReference type="HAMAP" id="MF_00444">
    <property type="entry name" value="ClpP"/>
    <property type="match status" value="1"/>
</dbReference>
<dbReference type="CDD" id="cd07017">
    <property type="entry name" value="S14_ClpP_2"/>
    <property type="match status" value="1"/>
</dbReference>
<dbReference type="PANTHER" id="PTHR10381">
    <property type="entry name" value="ATP-DEPENDENT CLP PROTEASE PROTEOLYTIC SUBUNIT"/>
    <property type="match status" value="1"/>
</dbReference>
<evidence type="ECO:0000256" key="5">
    <source>
        <dbReference type="ARBA" id="ARBA00022801"/>
    </source>
</evidence>